<evidence type="ECO:0000256" key="5">
    <source>
        <dbReference type="ARBA" id="ARBA00023242"/>
    </source>
</evidence>
<gene>
    <name evidence="8" type="ORF">MERR_LOCUS3668</name>
</gene>
<dbReference type="SUPFAM" id="SSF57667">
    <property type="entry name" value="beta-beta-alpha zinc fingers"/>
    <property type="match status" value="1"/>
</dbReference>
<keyword evidence="5" id="KW-0539">Nucleus</keyword>
<dbReference type="AlphaFoldDB" id="A0A6D2HL29"/>
<keyword evidence="4" id="KW-0862">Zinc</keyword>
<dbReference type="GO" id="GO:0046983">
    <property type="term" value="F:protein dimerization activity"/>
    <property type="evidence" value="ECO:0007669"/>
    <property type="project" value="InterPro"/>
</dbReference>
<keyword evidence="9" id="KW-1185">Reference proteome</keyword>
<dbReference type="SUPFAM" id="SSF53098">
    <property type="entry name" value="Ribonuclease H-like"/>
    <property type="match status" value="1"/>
</dbReference>
<feature type="compositionally biased region" description="Acidic residues" evidence="6">
    <location>
        <begin position="196"/>
        <end position="207"/>
    </location>
</feature>
<evidence type="ECO:0000256" key="4">
    <source>
        <dbReference type="ARBA" id="ARBA00022833"/>
    </source>
</evidence>
<evidence type="ECO:0000256" key="6">
    <source>
        <dbReference type="SAM" id="MobiDB-lite"/>
    </source>
</evidence>
<evidence type="ECO:0000256" key="1">
    <source>
        <dbReference type="ARBA" id="ARBA00004123"/>
    </source>
</evidence>
<dbReference type="Proteomes" id="UP000467841">
    <property type="component" value="Unassembled WGS sequence"/>
</dbReference>
<dbReference type="InterPro" id="IPR036236">
    <property type="entry name" value="Znf_C2H2_sf"/>
</dbReference>
<evidence type="ECO:0000256" key="3">
    <source>
        <dbReference type="ARBA" id="ARBA00022771"/>
    </source>
</evidence>
<dbReference type="InterPro" id="IPR008906">
    <property type="entry name" value="HATC_C_dom"/>
</dbReference>
<feature type="compositionally biased region" description="Acidic residues" evidence="6">
    <location>
        <begin position="768"/>
        <end position="780"/>
    </location>
</feature>
<name>A0A6D2HL29_9BRAS</name>
<evidence type="ECO:0000313" key="9">
    <source>
        <dbReference type="Proteomes" id="UP000467841"/>
    </source>
</evidence>
<dbReference type="Pfam" id="PF05699">
    <property type="entry name" value="Dimer_Tnp_hAT"/>
    <property type="match status" value="1"/>
</dbReference>
<comment type="subcellular location">
    <subcellularLocation>
        <location evidence="1">Nucleus</location>
    </subcellularLocation>
</comment>
<feature type="compositionally biased region" description="Basic and acidic residues" evidence="6">
    <location>
        <begin position="32"/>
        <end position="43"/>
    </location>
</feature>
<feature type="region of interest" description="Disordered" evidence="6">
    <location>
        <begin position="768"/>
        <end position="793"/>
    </location>
</feature>
<sequence>MSDPPFLNNQSYLDAPSDFSGLRPLGFETDFSESRPLDFESQKLADTLDAEEEDRLNNEGSQGDPSSVRIRRLIDVEDDDDDDDVEIMPGPRQNNHVGVRDRGKGIASQSQSKRSMFGAAVGKGKASQVKSRKNLFLSARGNGIGNGRASQNKSKKKVVEVEDDQAGKRVSPEPRKRKVYEAESSYVNKKNKEALESEDELNEEGEEAVPNQKQRKPKRQSSPAWEDFVLITKPDGTEKAQCTHCKNEYAYESHKTGTNTLLRHQRVCNLKPRNGDVKQMLVNAEAKLQARKIDQSVFRVMVAKSIIQHDLPFSYVEYERVRSVWKYLNADVIFFSRNTAADDVYKFYLSESDNLKRELASLPGRISFTSDLWSAITHEGYMCLTAHYVDRNWKLQSKILSFFAFKSPHTGMACAMKLLEKWSEWGVQEKVFSIALDNASSNDSMQDILKSQLLLRNDLLCGGEFFHVRCSAHILNLIVQDGLKVIGDSLRKIRDSIKYVTSSESRETAFRKCVESVRCESKLALGLDVQTRWNSTYKMLARAVDYREAFCYLQKMDGRYFKVNPSEDEWDRLSRLSEFLQPFDEITQLMSGSTYPTSNLYFMQLDEVSFQGKMKRLRDKMRTLFESYDPKTVLPSTQPQGSENQNRDNGMLKGNFANYDDFFMFRKSNVVVSGKSKLELYLDEPPLDMTSNLSMDILHFWKDNSEKYGQLASMAADLLSIPITTVASESSFSIGSRVLNKYRSRLLPKNVQALICSRNWLRGFESHENEEDEVYNSDEDITPKEAVDDDKDE</sequence>
<dbReference type="OrthoDB" id="1114050at2759"/>
<dbReference type="PANTHER" id="PTHR46481:SF10">
    <property type="entry name" value="ZINC FINGER BED DOMAIN-CONTAINING PROTEIN 39"/>
    <property type="match status" value="1"/>
</dbReference>
<evidence type="ECO:0000259" key="7">
    <source>
        <dbReference type="Pfam" id="PF05699"/>
    </source>
</evidence>
<feature type="region of interest" description="Disordered" evidence="6">
    <location>
        <begin position="1"/>
        <end position="226"/>
    </location>
</feature>
<dbReference type="InterPro" id="IPR052035">
    <property type="entry name" value="ZnF_BED_domain_contain"/>
</dbReference>
<feature type="domain" description="HAT C-terminal dimerisation" evidence="7">
    <location>
        <begin position="678"/>
        <end position="761"/>
    </location>
</feature>
<protein>
    <recommendedName>
        <fullName evidence="7">HAT C-terminal dimerisation domain-containing protein</fullName>
    </recommendedName>
</protein>
<evidence type="ECO:0000256" key="2">
    <source>
        <dbReference type="ARBA" id="ARBA00022723"/>
    </source>
</evidence>
<reference evidence="8" key="1">
    <citation type="submission" date="2020-01" db="EMBL/GenBank/DDBJ databases">
        <authorList>
            <person name="Mishra B."/>
        </authorList>
    </citation>
    <scope>NUCLEOTIDE SEQUENCE [LARGE SCALE GENOMIC DNA]</scope>
</reference>
<feature type="compositionally biased region" description="Basic and acidic residues" evidence="6">
    <location>
        <begin position="157"/>
        <end position="174"/>
    </location>
</feature>
<dbReference type="PANTHER" id="PTHR46481">
    <property type="entry name" value="ZINC FINGER BED DOMAIN-CONTAINING PROTEIN 4"/>
    <property type="match status" value="1"/>
</dbReference>
<evidence type="ECO:0000313" key="8">
    <source>
        <dbReference type="EMBL" id="CAA7016433.1"/>
    </source>
</evidence>
<dbReference type="GO" id="GO:0008270">
    <property type="term" value="F:zinc ion binding"/>
    <property type="evidence" value="ECO:0007669"/>
    <property type="project" value="UniProtKB-KW"/>
</dbReference>
<feature type="compositionally biased region" description="Polar residues" evidence="6">
    <location>
        <begin position="634"/>
        <end position="648"/>
    </location>
</feature>
<dbReference type="EMBL" id="CACVBM020000222">
    <property type="protein sequence ID" value="CAA7016433.1"/>
    <property type="molecule type" value="Genomic_DNA"/>
</dbReference>
<keyword evidence="2" id="KW-0479">Metal-binding</keyword>
<dbReference type="SMART" id="SM00614">
    <property type="entry name" value="ZnF_BED"/>
    <property type="match status" value="1"/>
</dbReference>
<dbReference type="InterPro" id="IPR012337">
    <property type="entry name" value="RNaseH-like_sf"/>
</dbReference>
<keyword evidence="3" id="KW-0863">Zinc-finger</keyword>
<proteinExistence type="predicted"/>
<dbReference type="GO" id="GO:0005634">
    <property type="term" value="C:nucleus"/>
    <property type="evidence" value="ECO:0007669"/>
    <property type="project" value="UniProtKB-SubCell"/>
</dbReference>
<feature type="compositionally biased region" description="Acidic residues" evidence="6">
    <location>
        <begin position="76"/>
        <end position="86"/>
    </location>
</feature>
<organism evidence="8 9">
    <name type="scientific">Microthlaspi erraticum</name>
    <dbReference type="NCBI Taxonomy" id="1685480"/>
    <lineage>
        <taxon>Eukaryota</taxon>
        <taxon>Viridiplantae</taxon>
        <taxon>Streptophyta</taxon>
        <taxon>Embryophyta</taxon>
        <taxon>Tracheophyta</taxon>
        <taxon>Spermatophyta</taxon>
        <taxon>Magnoliopsida</taxon>
        <taxon>eudicotyledons</taxon>
        <taxon>Gunneridae</taxon>
        <taxon>Pentapetalae</taxon>
        <taxon>rosids</taxon>
        <taxon>malvids</taxon>
        <taxon>Brassicales</taxon>
        <taxon>Brassicaceae</taxon>
        <taxon>Coluteocarpeae</taxon>
        <taxon>Microthlaspi</taxon>
    </lineage>
</organism>
<accession>A0A6D2HL29</accession>
<comment type="caution">
    <text evidence="8">The sequence shown here is derived from an EMBL/GenBank/DDBJ whole genome shotgun (WGS) entry which is preliminary data.</text>
</comment>
<feature type="region of interest" description="Disordered" evidence="6">
    <location>
        <begin position="631"/>
        <end position="651"/>
    </location>
</feature>